<feature type="chain" id="PRO_5037020855" description="RHS repeat-associated core domain-containing protein" evidence="1">
    <location>
        <begin position="22"/>
        <end position="1882"/>
    </location>
</feature>
<protein>
    <recommendedName>
        <fullName evidence="4">RHS repeat-associated core domain-containing protein</fullName>
    </recommendedName>
</protein>
<evidence type="ECO:0000313" key="2">
    <source>
        <dbReference type="EMBL" id="BDS15701.1"/>
    </source>
</evidence>
<dbReference type="PANTHER" id="PTHR32305">
    <property type="match status" value="1"/>
</dbReference>
<dbReference type="EMBL" id="AP026869">
    <property type="protein sequence ID" value="BDS15701.1"/>
    <property type="molecule type" value="Genomic_DNA"/>
</dbReference>
<dbReference type="Gene3D" id="2.180.10.10">
    <property type="entry name" value="RHS repeat-associated core"/>
    <property type="match status" value="2"/>
</dbReference>
<dbReference type="RefSeq" id="WP_264793685.1">
    <property type="nucleotide sequence ID" value="NZ_AP026869.1"/>
</dbReference>
<dbReference type="PANTHER" id="PTHR32305:SF15">
    <property type="entry name" value="PROTEIN RHSA-RELATED"/>
    <property type="match status" value="1"/>
</dbReference>
<organism evidence="2 3">
    <name type="scientific">Aureispira anguillae</name>
    <dbReference type="NCBI Taxonomy" id="2864201"/>
    <lineage>
        <taxon>Bacteria</taxon>
        <taxon>Pseudomonadati</taxon>
        <taxon>Bacteroidota</taxon>
        <taxon>Saprospiria</taxon>
        <taxon>Saprospirales</taxon>
        <taxon>Saprospiraceae</taxon>
        <taxon>Aureispira</taxon>
    </lineage>
</organism>
<keyword evidence="1" id="KW-0732">Signal</keyword>
<keyword evidence="3" id="KW-1185">Reference proteome</keyword>
<name>A0A916DY63_9BACT</name>
<dbReference type="Proteomes" id="UP001060919">
    <property type="component" value="Plasmid pAUEb"/>
</dbReference>
<dbReference type="KEGG" id="aup:AsAng_0064850"/>
<sequence length="1882" mass="210399">MKAHFCFILIFIWHTLLLAQSASPTPQGNISTVPSAGLRILVSPTHPIHIESGDATPVDLINASSLSTDVHNSCCYRISTYIENTTGADITIKLACVWRTQSFPFEWWSIDDKPNDPTAGDDNYGLFNRIPNTNGNDITIPANSIIPVEFYDPIVKLAVGRPLNVQVIDITESQGNYTYSPIPIQGSTTNEISGGTILPSSCSFILRECIVAYPNPTIEGGTILATAVVENAGTSPVTANLYLVLKQGTTEQIIHAVTGGSYDSGEQVILNMTNSVSLDPAFVQGTAELFVYYEAPVGSNREVVKEYLCSNPITVTIENPCASGNVPKPVAPGTANNVPLQKITTLTPTFLWKKICATGSGVTGYEIEVRDYLSGAIVSGFPITVNGINSNQYLAPTGLFRYSTQYEWTVTAISPLGNQTSIPFYFETPGPSNPNCQVTDIDQSIDTLLWDAVQYLCERGIVTPREWVQGGAQYDVNPTSEIVREHLAWITAAGLYGDRTTVESAYFYTTRYPIPFEDLAQAANNRDRYAKLLTYLDYDDQIVPFDGDRHNFQPADQIAIKFALKVFFEAFDIDTLYNPSTVPDITISNTDNMYRYVMRATELGLLEHYTNGLTTISANDDIKRGDAFIILYKIMTHPSLIRPTLADLDLDTNYVESNFYGAENYAVRPSLADGNFNSYSKTSFAIPGTSMPLVFSISYESSCLTFPEEIFPMNPVGKAWTHNHHGYIIETSGLGNWGGNDVVGTGSFNNSLAIFFPGSQHPHIFRRDGAGNLVAATKGLNYRITEDVANNRITIDMIDRTRFVFEKLPAGDHFDNVYMLQEVREKNGNRLSYAYTRYANNRSHLTQICAHYLNTVGAPVTPRCVDLIYYAGNQDLVERVEYPSPTGGAPRQVTFTYDFTTKNLNSYKDALPTMPCTGITLASELYFYDTSAETPHLLNKIQLPKGNYIENTYHDRKLKSTQLVNSVTGQILNQTTVQPQYNKFSAERDQTVTSIAAGGATTSMTQKRNAVGYITSTSYLRSDGGTDLFDIEYNNANFPQNPTKVTAYGVVTDITYNSFGAMETKDVNSSVLGVIYSEQWNYGTDSLLQSYTNRRGHSMYYSYDSRKNLVQMTDFEGEDTEYEYFLNGLRSKVRTPTQREYTFVYDDYGNLTSSTGPTGIITRNIYDNVGRLIQAVDAVGNITTMEYLANDLPTKVSRTNNGIVHEVEYCYDPNYNNIWIEDEKGQRTTMSYSFDEDYLTAIQFGSDTRTFSYTQKGLLDTETTPNGYVKNYDYNIHNELLEEDGYALYEYDAMNRDNLIRVRLLSNPTQEYIEYFYDDFDRVTSYTYHSSGPDYTVQYGYDEESNVTSITYPDYNGATGMRVDYTYNNNNQLETVSALGMVWQANRRADGSIDKIIYPNGMEKRYVYDGADRVNDLGYFTNNSTATPSNTLSRQQFTIDDRGFFTQEIVEGPNIPTLLPDLDLQFTHNSVNRIQTTTDALTGQTTNASFDADGNQLSGHYTGMVWNAFEQLEQIQNATGTFSATYNYGVLGQRNRAQRIRNGTTTTTNYFWEISGVGNMLREERTTNGTITALDYIHGFGEILARIPSGYTINSPPFSVIRDTVRFFVSDMRGTVIGLVDYNQDFTEHYEVTSYGEMISHEITAGEVPNYFIFVGAYGVEWEDTMLYKMGVRYYDVEQVNFLSEDPIWNTNLYAYAGGNTVMAIDPEGLEYKYNSGGVCIGGSLLASVRYCFTGYCDLSYCHFYHDIYRGGGTPNLEVYAPIGQANSLPETTDYWQPWQEASVGLRTPVKGLEMGVNLAIEDEELLIEPSSTINRRSLSLSNSNDSYEVNIGLSAPVPGTANYGEHKKTKAGSMRTPPKALADLIRELIWYETNGRIDVYD</sequence>
<dbReference type="NCBIfam" id="TIGR03696">
    <property type="entry name" value="Rhs_assc_core"/>
    <property type="match status" value="1"/>
</dbReference>
<feature type="signal peptide" evidence="1">
    <location>
        <begin position="1"/>
        <end position="21"/>
    </location>
</feature>
<evidence type="ECO:0008006" key="4">
    <source>
        <dbReference type="Google" id="ProtNLM"/>
    </source>
</evidence>
<dbReference type="InterPro" id="IPR022385">
    <property type="entry name" value="Rhs_assc_core"/>
</dbReference>
<geneLocation type="plasmid" evidence="2 3">
    <name>pAUEb</name>
</geneLocation>
<keyword evidence="2" id="KW-0614">Plasmid</keyword>
<accession>A0A916DY63</accession>
<evidence type="ECO:0000313" key="3">
    <source>
        <dbReference type="Proteomes" id="UP001060919"/>
    </source>
</evidence>
<gene>
    <name evidence="2" type="ORF">AsAng_0064850</name>
</gene>
<proteinExistence type="predicted"/>
<reference evidence="2" key="1">
    <citation type="submission" date="2022-09" db="EMBL/GenBank/DDBJ databases">
        <title>Aureispira anguillicida sp. nov., isolated from Leptocephalus of Japanese eel Anguilla japonica.</title>
        <authorList>
            <person name="Yuasa K."/>
            <person name="Mekata T."/>
            <person name="Ikunari K."/>
        </authorList>
    </citation>
    <scope>NUCLEOTIDE SEQUENCE</scope>
    <source>
        <strain evidence="2">EL160426</strain>
        <plasmid evidence="2">pAUEb</plasmid>
    </source>
</reference>
<dbReference type="InterPro" id="IPR050708">
    <property type="entry name" value="T6SS_VgrG/RHS"/>
</dbReference>
<evidence type="ECO:0000256" key="1">
    <source>
        <dbReference type="SAM" id="SignalP"/>
    </source>
</evidence>